<dbReference type="RefSeq" id="WP_086752197.1">
    <property type="nucleotide sequence ID" value="NZ_JAGJBZ010000007.1"/>
</dbReference>
<proteinExistence type="predicted"/>
<dbReference type="EMBL" id="JARAVY010000039">
    <property type="protein sequence ID" value="MDX2916118.1"/>
    <property type="molecule type" value="Genomic_DNA"/>
</dbReference>
<feature type="region of interest" description="Disordered" evidence="1">
    <location>
        <begin position="184"/>
        <end position="210"/>
    </location>
</feature>
<evidence type="ECO:0000256" key="1">
    <source>
        <dbReference type="SAM" id="MobiDB-lite"/>
    </source>
</evidence>
<protein>
    <submittedName>
        <fullName evidence="2">Uncharacterized protein</fullName>
    </submittedName>
</protein>
<gene>
    <name evidence="2" type="ORF">PV517_46565</name>
</gene>
<evidence type="ECO:0000313" key="3">
    <source>
        <dbReference type="Proteomes" id="UP001271723"/>
    </source>
</evidence>
<sequence>MTNPPTPSDTAYDGAPDLTTEKDALVVLAASLTGERRTARALRELVLRKAAFLDRAALTLRDSGHAAGLADAAAVELRTHDRAFGGRIGRTPPHAIEFADGRSRDYVRQEYREWAAGRTVPYDQCNHTDNCPTTECAYGEGYWDRPEDQDPQMRPASDSDTALDELLHTADVAVLEAVQTRLGISAGNAATTPDSSVSGEPPIEHGRSNT</sequence>
<accession>A0ABU4LMA2</accession>
<dbReference type="Proteomes" id="UP001271723">
    <property type="component" value="Unassembled WGS sequence"/>
</dbReference>
<evidence type="ECO:0000313" key="2">
    <source>
        <dbReference type="EMBL" id="MDX2916118.1"/>
    </source>
</evidence>
<organism evidence="2 3">
    <name type="scientific">Streptomyces griseiscabiei</name>
    <dbReference type="NCBI Taxonomy" id="2993540"/>
    <lineage>
        <taxon>Bacteria</taxon>
        <taxon>Bacillati</taxon>
        <taxon>Actinomycetota</taxon>
        <taxon>Actinomycetes</taxon>
        <taxon>Kitasatosporales</taxon>
        <taxon>Streptomycetaceae</taxon>
        <taxon>Streptomyces</taxon>
    </lineage>
</organism>
<reference evidence="2 3" key="1">
    <citation type="journal article" date="2023" name="Microb. Genom.">
        <title>Mesoterricola silvestris gen. nov., sp. nov., Mesoterricola sediminis sp. nov., Geothrix oryzae sp. nov., Geothrix edaphica sp. nov., Geothrix rubra sp. nov., and Geothrix limicola sp. nov., six novel members of Acidobacteriota isolated from soils.</title>
        <authorList>
            <person name="Weisberg A.J."/>
            <person name="Pearce E."/>
            <person name="Kramer C.G."/>
            <person name="Chang J.H."/>
            <person name="Clarke C.R."/>
        </authorList>
    </citation>
    <scope>NUCLEOTIDE SEQUENCE [LARGE SCALE GENOMIC DNA]</scope>
    <source>
        <strain evidence="2 3">NRRL_B-2795</strain>
    </source>
</reference>
<keyword evidence="3" id="KW-1185">Reference proteome</keyword>
<feature type="compositionally biased region" description="Polar residues" evidence="1">
    <location>
        <begin position="188"/>
        <end position="198"/>
    </location>
</feature>
<comment type="caution">
    <text evidence="2">The sequence shown here is derived from an EMBL/GenBank/DDBJ whole genome shotgun (WGS) entry which is preliminary data.</text>
</comment>
<name>A0ABU4LMA2_9ACTN</name>